<dbReference type="PANTHER" id="PTHR31356:SF53">
    <property type="entry name" value="HEME PEROXIDASE"/>
    <property type="match status" value="1"/>
</dbReference>
<comment type="similarity">
    <text evidence="6">Belongs to the peroxidase family.</text>
</comment>
<dbReference type="Pfam" id="PF00141">
    <property type="entry name" value="peroxidase"/>
    <property type="match status" value="1"/>
</dbReference>
<keyword evidence="4 7" id="KW-0560">Oxidoreductase</keyword>
<sequence length="526" mass="57196">MAPFLSTIFCLLVLRVFIPRASAYHWPDPQIEYADKVLYGDSFLSIFPINCTPRDNTTIAAQWIRIAYHDMATHNVDDGTGGLDASIAFELDRAENIGSGMLASINDFLPFTSPVAGLADLIAMGTVIGAAACRGPIVPYRAGRVDAISAGPPGVPEPQQDLASHTESFRRQGFTESEMIGLVACGHTTGGVRRKDFPEIIHDSSVDLATFDSTTAFDNSVVVEYLDGTTNNPLVVGPNATTNSDLRIFSSDGNVTMQSIASPQDFSKTCSSLLERMINTVPKGVGLSEVVEPIEYKVSEAMLYPNSEDGFTLTTNLRILSTNPKRTVSMFWNDRKGSVCGASGCSVQPQSSREATLTYLTNMRGINGGTNYLFNATVNITSSISRFWFEVDENDGSAPVIVDNGGTGFEIDQDAVLLDMGRTRRVFNFDGELENSLFKLRLIVAVRGDETSQVSVTTYIPSDDPIGFLPTIQTIQLRPDPQYPPTAGFTYFSVNATDRVTFFDVHGTVGAKTFKQVFIDTDSIVF</sequence>
<dbReference type="EC" id="1.11.1.-" evidence="7"/>
<proteinExistence type="inferred from homology"/>
<evidence type="ECO:0000256" key="5">
    <source>
        <dbReference type="ARBA" id="ARBA00023004"/>
    </source>
</evidence>
<dbReference type="Gene3D" id="1.10.520.10">
    <property type="match status" value="1"/>
</dbReference>
<keyword evidence="1 7" id="KW-0575">Peroxidase</keyword>
<evidence type="ECO:0000256" key="1">
    <source>
        <dbReference type="ARBA" id="ARBA00022559"/>
    </source>
</evidence>
<dbReference type="EMBL" id="JAYKXP010000038">
    <property type="protein sequence ID" value="KAK7040204.1"/>
    <property type="molecule type" value="Genomic_DNA"/>
</dbReference>
<dbReference type="SUPFAM" id="SSF48113">
    <property type="entry name" value="Heme-dependent peroxidases"/>
    <property type="match status" value="1"/>
</dbReference>
<dbReference type="GO" id="GO:0020037">
    <property type="term" value="F:heme binding"/>
    <property type="evidence" value="ECO:0007669"/>
    <property type="project" value="UniProtKB-UniRule"/>
</dbReference>
<reference evidence="9 10" key="1">
    <citation type="submission" date="2024-01" db="EMBL/GenBank/DDBJ databases">
        <title>A draft genome for a cacao thread blight-causing isolate of Paramarasmius palmivorus.</title>
        <authorList>
            <person name="Baruah I.K."/>
            <person name="Bukari Y."/>
            <person name="Amoako-Attah I."/>
            <person name="Meinhardt L.W."/>
            <person name="Bailey B.A."/>
            <person name="Cohen S.P."/>
        </authorList>
    </citation>
    <scope>NUCLEOTIDE SEQUENCE [LARGE SCALE GENOMIC DNA]</scope>
    <source>
        <strain evidence="9 10">GH-12</strain>
    </source>
</reference>
<dbReference type="InterPro" id="IPR002016">
    <property type="entry name" value="Haem_peroxidase"/>
</dbReference>
<gene>
    <name evidence="9" type="ORF">VNI00_010010</name>
</gene>
<dbReference type="AlphaFoldDB" id="A0AAW0CQ54"/>
<evidence type="ECO:0000313" key="9">
    <source>
        <dbReference type="EMBL" id="KAK7040204.1"/>
    </source>
</evidence>
<evidence type="ECO:0000256" key="3">
    <source>
        <dbReference type="ARBA" id="ARBA00022723"/>
    </source>
</evidence>
<dbReference type="GO" id="GO:0046872">
    <property type="term" value="F:metal ion binding"/>
    <property type="evidence" value="ECO:0007669"/>
    <property type="project" value="UniProtKB-UniRule"/>
</dbReference>
<feature type="chain" id="PRO_5043102961" description="Peroxidase" evidence="7">
    <location>
        <begin position="24"/>
        <end position="526"/>
    </location>
</feature>
<feature type="domain" description="Plant heme peroxidase family profile" evidence="8">
    <location>
        <begin position="54"/>
        <end position="267"/>
    </location>
</feature>
<evidence type="ECO:0000256" key="7">
    <source>
        <dbReference type="RuleBase" id="RU363051"/>
    </source>
</evidence>
<dbReference type="InterPro" id="IPR044831">
    <property type="entry name" value="Ccp1-like"/>
</dbReference>
<organism evidence="9 10">
    <name type="scientific">Paramarasmius palmivorus</name>
    <dbReference type="NCBI Taxonomy" id="297713"/>
    <lineage>
        <taxon>Eukaryota</taxon>
        <taxon>Fungi</taxon>
        <taxon>Dikarya</taxon>
        <taxon>Basidiomycota</taxon>
        <taxon>Agaricomycotina</taxon>
        <taxon>Agaricomycetes</taxon>
        <taxon>Agaricomycetidae</taxon>
        <taxon>Agaricales</taxon>
        <taxon>Marasmiineae</taxon>
        <taxon>Marasmiaceae</taxon>
        <taxon>Paramarasmius</taxon>
    </lineage>
</organism>
<evidence type="ECO:0000313" key="10">
    <source>
        <dbReference type="Proteomes" id="UP001383192"/>
    </source>
</evidence>
<protein>
    <recommendedName>
        <fullName evidence="7">Peroxidase</fullName>
        <ecNumber evidence="7">1.11.1.-</ecNumber>
    </recommendedName>
</protein>
<comment type="caution">
    <text evidence="9">The sequence shown here is derived from an EMBL/GenBank/DDBJ whole genome shotgun (WGS) entry which is preliminary data.</text>
</comment>
<dbReference type="GO" id="GO:0004601">
    <property type="term" value="F:peroxidase activity"/>
    <property type="evidence" value="ECO:0007669"/>
    <property type="project" value="UniProtKB-KW"/>
</dbReference>
<feature type="signal peptide" evidence="7">
    <location>
        <begin position="1"/>
        <end position="23"/>
    </location>
</feature>
<dbReference type="PANTHER" id="PTHR31356">
    <property type="entry name" value="THYLAKOID LUMENAL 29 KDA PROTEIN, CHLOROPLASTIC-RELATED"/>
    <property type="match status" value="1"/>
</dbReference>
<dbReference type="GO" id="GO:0042744">
    <property type="term" value="P:hydrogen peroxide catabolic process"/>
    <property type="evidence" value="ECO:0007669"/>
    <property type="project" value="TreeGrafter"/>
</dbReference>
<keyword evidence="5" id="KW-0408">Iron</keyword>
<dbReference type="GO" id="GO:0000302">
    <property type="term" value="P:response to reactive oxygen species"/>
    <property type="evidence" value="ECO:0007669"/>
    <property type="project" value="TreeGrafter"/>
</dbReference>
<keyword evidence="3" id="KW-0479">Metal-binding</keyword>
<keyword evidence="7" id="KW-0732">Signal</keyword>
<dbReference type="PROSITE" id="PS50873">
    <property type="entry name" value="PEROXIDASE_4"/>
    <property type="match status" value="1"/>
</dbReference>
<keyword evidence="2" id="KW-0349">Heme</keyword>
<evidence type="ECO:0000259" key="8">
    <source>
        <dbReference type="PROSITE" id="PS50873"/>
    </source>
</evidence>
<name>A0AAW0CQ54_9AGAR</name>
<dbReference type="Proteomes" id="UP001383192">
    <property type="component" value="Unassembled WGS sequence"/>
</dbReference>
<dbReference type="GO" id="GO:0034599">
    <property type="term" value="P:cellular response to oxidative stress"/>
    <property type="evidence" value="ECO:0007669"/>
    <property type="project" value="InterPro"/>
</dbReference>
<accession>A0AAW0CQ54</accession>
<dbReference type="InterPro" id="IPR010255">
    <property type="entry name" value="Haem_peroxidase_sf"/>
</dbReference>
<evidence type="ECO:0000256" key="2">
    <source>
        <dbReference type="ARBA" id="ARBA00022617"/>
    </source>
</evidence>
<evidence type="ECO:0000256" key="4">
    <source>
        <dbReference type="ARBA" id="ARBA00023002"/>
    </source>
</evidence>
<keyword evidence="10" id="KW-1185">Reference proteome</keyword>
<evidence type="ECO:0000256" key="6">
    <source>
        <dbReference type="RuleBase" id="RU004241"/>
    </source>
</evidence>
<dbReference type="Gene3D" id="1.10.420.10">
    <property type="entry name" value="Peroxidase, domain 2"/>
    <property type="match status" value="1"/>
</dbReference>